<keyword evidence="1" id="KW-0521">NADP</keyword>
<comment type="caution">
    <text evidence="4">The sequence shown here is derived from an EMBL/GenBank/DDBJ whole genome shotgun (WGS) entry which is preliminary data.</text>
</comment>
<dbReference type="SMART" id="SM00829">
    <property type="entry name" value="PKS_ER"/>
    <property type="match status" value="1"/>
</dbReference>
<keyword evidence="5" id="KW-1185">Reference proteome</keyword>
<keyword evidence="2" id="KW-0560">Oxidoreductase</keyword>
<protein>
    <recommendedName>
        <fullName evidence="3">Enoyl reductase (ER) domain-containing protein</fullName>
    </recommendedName>
</protein>
<evidence type="ECO:0000313" key="5">
    <source>
        <dbReference type="Proteomes" id="UP000077202"/>
    </source>
</evidence>
<dbReference type="Gene3D" id="3.90.180.10">
    <property type="entry name" value="Medium-chain alcohol dehydrogenases, catalytic domain"/>
    <property type="match status" value="1"/>
</dbReference>
<dbReference type="Gene3D" id="3.40.50.720">
    <property type="entry name" value="NAD(P)-binding Rossmann-like Domain"/>
    <property type="match status" value="1"/>
</dbReference>
<dbReference type="Proteomes" id="UP000077202">
    <property type="component" value="Unassembled WGS sequence"/>
</dbReference>
<dbReference type="InterPro" id="IPR020843">
    <property type="entry name" value="ER"/>
</dbReference>
<dbReference type="GO" id="GO:0070402">
    <property type="term" value="F:NADPH binding"/>
    <property type="evidence" value="ECO:0007669"/>
    <property type="project" value="TreeGrafter"/>
</dbReference>
<evidence type="ECO:0000259" key="3">
    <source>
        <dbReference type="SMART" id="SM00829"/>
    </source>
</evidence>
<proteinExistence type="predicted"/>
<dbReference type="PANTHER" id="PTHR48106">
    <property type="entry name" value="QUINONE OXIDOREDUCTASE PIG3-RELATED"/>
    <property type="match status" value="1"/>
</dbReference>
<dbReference type="PANTHER" id="PTHR48106:SF2">
    <property type="entry name" value="ZN2+-BINDING DEHYDROGENASE"/>
    <property type="match status" value="1"/>
</dbReference>
<dbReference type="GO" id="GO:0016651">
    <property type="term" value="F:oxidoreductase activity, acting on NAD(P)H"/>
    <property type="evidence" value="ECO:0007669"/>
    <property type="project" value="TreeGrafter"/>
</dbReference>
<dbReference type="Pfam" id="PF08240">
    <property type="entry name" value="ADH_N"/>
    <property type="match status" value="1"/>
</dbReference>
<dbReference type="InterPro" id="IPR036291">
    <property type="entry name" value="NAD(P)-bd_dom_sf"/>
</dbReference>
<dbReference type="Pfam" id="PF00107">
    <property type="entry name" value="ADH_zinc_N"/>
    <property type="match status" value="1"/>
</dbReference>
<dbReference type="InterPro" id="IPR013149">
    <property type="entry name" value="ADH-like_C"/>
</dbReference>
<dbReference type="InterPro" id="IPR013154">
    <property type="entry name" value="ADH-like_N"/>
</dbReference>
<organism evidence="4 5">
    <name type="scientific">Marchantia polymorpha subsp. ruderalis</name>
    <dbReference type="NCBI Taxonomy" id="1480154"/>
    <lineage>
        <taxon>Eukaryota</taxon>
        <taxon>Viridiplantae</taxon>
        <taxon>Streptophyta</taxon>
        <taxon>Embryophyta</taxon>
        <taxon>Marchantiophyta</taxon>
        <taxon>Marchantiopsida</taxon>
        <taxon>Marchantiidae</taxon>
        <taxon>Marchantiales</taxon>
        <taxon>Marchantiaceae</taxon>
        <taxon>Marchantia</taxon>
    </lineage>
</organism>
<dbReference type="CDD" id="cd05282">
    <property type="entry name" value="ETR_like"/>
    <property type="match status" value="1"/>
</dbReference>
<feature type="domain" description="Enoyl reductase (ER)" evidence="3">
    <location>
        <begin position="13"/>
        <end position="344"/>
    </location>
</feature>
<evidence type="ECO:0000313" key="4">
    <source>
        <dbReference type="EMBL" id="OAE24965.1"/>
    </source>
</evidence>
<accession>A0A176VXU2</accession>
<dbReference type="SUPFAM" id="SSF50129">
    <property type="entry name" value="GroES-like"/>
    <property type="match status" value="1"/>
</dbReference>
<name>A0A176VXU2_MARPO</name>
<reference evidence="4" key="1">
    <citation type="submission" date="2016-03" db="EMBL/GenBank/DDBJ databases">
        <title>Mechanisms controlling the formation of the plant cell surface in tip-growing cells are functionally conserved among land plants.</title>
        <authorList>
            <person name="Honkanen S."/>
            <person name="Jones V.A."/>
            <person name="Morieri G."/>
            <person name="Champion C."/>
            <person name="Hetherington A.J."/>
            <person name="Kelly S."/>
            <person name="Saint-Marcoux D."/>
            <person name="Proust H."/>
            <person name="Prescott H."/>
            <person name="Dolan L."/>
        </authorList>
    </citation>
    <scope>NUCLEOTIDE SEQUENCE [LARGE SCALE GENOMIC DNA]</scope>
    <source>
        <tissue evidence="4">Whole gametophyte</tissue>
    </source>
</reference>
<dbReference type="AlphaFoldDB" id="A0A176VXU2"/>
<gene>
    <name evidence="4" type="ORF">AXG93_3545s1310</name>
</gene>
<evidence type="ECO:0000256" key="2">
    <source>
        <dbReference type="ARBA" id="ARBA00023002"/>
    </source>
</evidence>
<evidence type="ECO:0000256" key="1">
    <source>
        <dbReference type="ARBA" id="ARBA00022857"/>
    </source>
</evidence>
<dbReference type="InterPro" id="IPR011032">
    <property type="entry name" value="GroES-like_sf"/>
</dbReference>
<dbReference type="EMBL" id="LVLJ01002446">
    <property type="protein sequence ID" value="OAE24965.1"/>
    <property type="molecule type" value="Genomic_DNA"/>
</dbReference>
<sequence>MARALKMSQVCGDPYEVVRLIHVEKPKPGPGEVLVHIMLRTVNPSDLLCVRIGHRPVSEFNGAAYNPGPGTENGVIPGTEGFGLVEEVGEGVTGFSIGQRVVPCLYAKYLSTGTQGAWQDYVVVQEEEVYAISDSISDETAAQLVANPWTAYVLLKTIAAPKGEYVISTAAGSVVGRLIIQLAKHWGIKTINIVRHDKYTEELKALGADFVINSSKEDVVAKVKEITNGKRAYGAVDAVAGELTKTITSAVRDEGEVWVYGVLSGYDIVVGVFDLARLVKVGWWILHRHTSTVELRKEVGTEVIRLFDEKVWAPLSFGKKFKLEEFTTAFAEAETYNKRGKILLTS</sequence>
<dbReference type="SUPFAM" id="SSF51735">
    <property type="entry name" value="NAD(P)-binding Rossmann-fold domains"/>
    <property type="match status" value="1"/>
</dbReference>